<proteinExistence type="predicted"/>
<protein>
    <submittedName>
        <fullName evidence="2">Quercetin 2,3-dioxygenase</fullName>
    </submittedName>
</protein>
<dbReference type="InterPro" id="IPR014710">
    <property type="entry name" value="RmlC-like_jellyroll"/>
</dbReference>
<dbReference type="PANTHER" id="PTHR36440">
    <property type="entry name" value="PUTATIVE (AFU_ORTHOLOGUE AFUA_8G07350)-RELATED"/>
    <property type="match status" value="1"/>
</dbReference>
<evidence type="ECO:0000313" key="2">
    <source>
        <dbReference type="EMBL" id="MDT0353564.1"/>
    </source>
</evidence>
<reference evidence="3" key="1">
    <citation type="submission" date="2023-07" db="EMBL/GenBank/DDBJ databases">
        <title>30 novel species of actinomycetes from the DSMZ collection.</title>
        <authorList>
            <person name="Nouioui I."/>
        </authorList>
    </citation>
    <scope>NUCLEOTIDE SEQUENCE [LARGE SCALE GENOMIC DNA]</scope>
    <source>
        <strain evidence="3">DSM 45834</strain>
    </source>
</reference>
<comment type="caution">
    <text evidence="2">The sequence shown here is derived from an EMBL/GenBank/DDBJ whole genome shotgun (WGS) entry which is preliminary data.</text>
</comment>
<dbReference type="Gene3D" id="2.60.120.10">
    <property type="entry name" value="Jelly Rolls"/>
    <property type="match status" value="1"/>
</dbReference>
<dbReference type="CDD" id="cd02215">
    <property type="entry name" value="cupin_QDO_N_C"/>
    <property type="match status" value="1"/>
</dbReference>
<feature type="domain" description="Cupin type-2" evidence="1">
    <location>
        <begin position="50"/>
        <end position="110"/>
    </location>
</feature>
<dbReference type="Pfam" id="PF07883">
    <property type="entry name" value="Cupin_2"/>
    <property type="match status" value="1"/>
</dbReference>
<accession>A0ABU2NK27</accession>
<dbReference type="Proteomes" id="UP001183202">
    <property type="component" value="Unassembled WGS sequence"/>
</dbReference>
<gene>
    <name evidence="2" type="ORF">RM445_29130</name>
</gene>
<organism evidence="2 3">
    <name type="scientific">Pseudonocardia charpentierae</name>
    <dbReference type="NCBI Taxonomy" id="3075545"/>
    <lineage>
        <taxon>Bacteria</taxon>
        <taxon>Bacillati</taxon>
        <taxon>Actinomycetota</taxon>
        <taxon>Actinomycetes</taxon>
        <taxon>Pseudonocardiales</taxon>
        <taxon>Pseudonocardiaceae</taxon>
        <taxon>Pseudonocardia</taxon>
    </lineage>
</organism>
<sequence length="170" mass="18265">MTVRTTASAYGLAPGEGPALWHLGALATFKATSETTGGQFWMQEIVGERGYASPVHRHTREDEGIFVLEGALSVYVGDEVIRAEPGSFLWAPREIAHAFCVESERAKFLAMSTPGGFDRFFFATGEPATTLTVPSPAEGPPDIEALIRVMGEYGVEMIGPPPIPHDEATV</sequence>
<name>A0ABU2NK27_9PSEU</name>
<keyword evidence="3" id="KW-1185">Reference proteome</keyword>
<evidence type="ECO:0000313" key="3">
    <source>
        <dbReference type="Proteomes" id="UP001183202"/>
    </source>
</evidence>
<dbReference type="SUPFAM" id="SSF51182">
    <property type="entry name" value="RmlC-like cupins"/>
    <property type="match status" value="1"/>
</dbReference>
<dbReference type="InterPro" id="IPR011051">
    <property type="entry name" value="RmlC_Cupin_sf"/>
</dbReference>
<dbReference type="RefSeq" id="WP_311560077.1">
    <property type="nucleotide sequence ID" value="NZ_JAVREJ010000036.1"/>
</dbReference>
<dbReference type="PANTHER" id="PTHR36440:SF1">
    <property type="entry name" value="PUTATIVE (AFU_ORTHOLOGUE AFUA_8G07350)-RELATED"/>
    <property type="match status" value="1"/>
</dbReference>
<evidence type="ECO:0000259" key="1">
    <source>
        <dbReference type="Pfam" id="PF07883"/>
    </source>
</evidence>
<dbReference type="InterPro" id="IPR053146">
    <property type="entry name" value="QDO-like"/>
</dbReference>
<dbReference type="EMBL" id="JAVREJ010000036">
    <property type="protein sequence ID" value="MDT0353564.1"/>
    <property type="molecule type" value="Genomic_DNA"/>
</dbReference>
<dbReference type="InterPro" id="IPR013096">
    <property type="entry name" value="Cupin_2"/>
</dbReference>